<evidence type="ECO:0000256" key="3">
    <source>
        <dbReference type="ARBA" id="ARBA00022670"/>
    </source>
</evidence>
<organism evidence="9 10">
    <name type="scientific">Bdellovibrio bacteriovorus</name>
    <dbReference type="NCBI Taxonomy" id="959"/>
    <lineage>
        <taxon>Bacteria</taxon>
        <taxon>Pseudomonadati</taxon>
        <taxon>Bdellovibrionota</taxon>
        <taxon>Bdellovibrionia</taxon>
        <taxon>Bdellovibrionales</taxon>
        <taxon>Pseudobdellovibrionaceae</taxon>
        <taxon>Bdellovibrio</taxon>
    </lineage>
</organism>
<evidence type="ECO:0000256" key="2">
    <source>
        <dbReference type="ARBA" id="ARBA00022645"/>
    </source>
</evidence>
<evidence type="ECO:0000256" key="5">
    <source>
        <dbReference type="ARBA" id="ARBA00022825"/>
    </source>
</evidence>
<evidence type="ECO:0000256" key="1">
    <source>
        <dbReference type="ARBA" id="ARBA00010233"/>
    </source>
</evidence>
<feature type="domain" description="LD-carboxypeptidase C-terminal" evidence="8">
    <location>
        <begin position="179"/>
        <end position="291"/>
    </location>
</feature>
<dbReference type="Pfam" id="PF02016">
    <property type="entry name" value="Peptidase_S66"/>
    <property type="match status" value="1"/>
</dbReference>
<comment type="caution">
    <text evidence="9">The sequence shown here is derived from an EMBL/GenBank/DDBJ whole genome shotgun (WGS) entry which is preliminary data.</text>
</comment>
<dbReference type="InterPro" id="IPR027461">
    <property type="entry name" value="Carboxypeptidase_A_C_sf"/>
</dbReference>
<dbReference type="Gene3D" id="3.40.50.10740">
    <property type="entry name" value="Class I glutamine amidotransferase-like"/>
    <property type="match status" value="1"/>
</dbReference>
<dbReference type="Pfam" id="PF17676">
    <property type="entry name" value="Peptidase_S66C"/>
    <property type="match status" value="1"/>
</dbReference>
<feature type="active site" description="Nucleophile" evidence="6">
    <location>
        <position position="109"/>
    </location>
</feature>
<keyword evidence="2 9" id="KW-0121">Carboxypeptidase</keyword>
<evidence type="ECO:0000256" key="6">
    <source>
        <dbReference type="PIRSR" id="PIRSR028757-1"/>
    </source>
</evidence>
<proteinExistence type="inferred from homology"/>
<dbReference type="EMBL" id="LUKE01000003">
    <property type="protein sequence ID" value="KYG63990.1"/>
    <property type="molecule type" value="Genomic_DNA"/>
</dbReference>
<keyword evidence="3" id="KW-0645">Protease</keyword>
<dbReference type="AlphaFoldDB" id="A0A150WJW7"/>
<evidence type="ECO:0000256" key="4">
    <source>
        <dbReference type="ARBA" id="ARBA00022801"/>
    </source>
</evidence>
<dbReference type="PANTHER" id="PTHR30237:SF2">
    <property type="entry name" value="MUREIN TETRAPEPTIDE CARBOXYPEPTIDASE"/>
    <property type="match status" value="1"/>
</dbReference>
<keyword evidence="4" id="KW-0378">Hydrolase</keyword>
<gene>
    <name evidence="9" type="ORF">AZI86_14370</name>
</gene>
<dbReference type="RefSeq" id="WP_061835936.1">
    <property type="nucleotide sequence ID" value="NZ_LUKE01000003.1"/>
</dbReference>
<dbReference type="PANTHER" id="PTHR30237">
    <property type="entry name" value="MURAMOYLTETRAPEPTIDE CARBOXYPEPTIDASE"/>
    <property type="match status" value="1"/>
</dbReference>
<protein>
    <submittedName>
        <fullName evidence="9">LD-carboxypeptidase</fullName>
    </submittedName>
</protein>
<dbReference type="InterPro" id="IPR040921">
    <property type="entry name" value="Peptidase_S66C"/>
</dbReference>
<evidence type="ECO:0000259" key="7">
    <source>
        <dbReference type="Pfam" id="PF02016"/>
    </source>
</evidence>
<dbReference type="InterPro" id="IPR029062">
    <property type="entry name" value="Class_I_gatase-like"/>
</dbReference>
<evidence type="ECO:0000313" key="9">
    <source>
        <dbReference type="EMBL" id="KYG63990.1"/>
    </source>
</evidence>
<sequence length="311" mass="34750">MTKWSFLQEGDVIDIVAPGYPAPAQEVQAGYDFLLKWKLQPRMPKNMIKPHFIHAHDDEERFSFLRAAIESKDSRVIWCVRGGYGSNRMLPLLAKIKKPKEAKLLIGLSDITSLHSFVTQEWGWSTLHAPILTRMGSGTLSNKNVKEIHDVLFGKVKEVQFKKLKPLNVAAKEVTALKSRIVGGNLATLQSHVGTPWQIDATKSLLFLEDIGERGYKIDRMLEQFRQAGVFKKCHGIILGDFIGGEEPSTGKNNFALVFKRWAADLEIPLFQGIQSGHAAIQRPVPFNTPCVLEMEKSHGVLTVQTGGKVL</sequence>
<dbReference type="SUPFAM" id="SSF52317">
    <property type="entry name" value="Class I glutamine amidotransferase-like"/>
    <property type="match status" value="1"/>
</dbReference>
<dbReference type="PIRSF" id="PIRSF028757">
    <property type="entry name" value="LD-carboxypeptidase"/>
    <property type="match status" value="1"/>
</dbReference>
<keyword evidence="10" id="KW-1185">Reference proteome</keyword>
<dbReference type="GO" id="GO:0008236">
    <property type="term" value="F:serine-type peptidase activity"/>
    <property type="evidence" value="ECO:0007669"/>
    <property type="project" value="UniProtKB-KW"/>
</dbReference>
<dbReference type="SUPFAM" id="SSF141986">
    <property type="entry name" value="LD-carboxypeptidase A C-terminal domain-like"/>
    <property type="match status" value="1"/>
</dbReference>
<dbReference type="GO" id="GO:0006508">
    <property type="term" value="P:proteolysis"/>
    <property type="evidence" value="ECO:0007669"/>
    <property type="project" value="UniProtKB-KW"/>
</dbReference>
<feature type="active site" description="Charge relay system" evidence="6">
    <location>
        <position position="278"/>
    </location>
</feature>
<dbReference type="OrthoDB" id="5289452at2"/>
<dbReference type="GO" id="GO:0004180">
    <property type="term" value="F:carboxypeptidase activity"/>
    <property type="evidence" value="ECO:0007669"/>
    <property type="project" value="UniProtKB-KW"/>
</dbReference>
<dbReference type="Proteomes" id="UP000075320">
    <property type="component" value="Unassembled WGS sequence"/>
</dbReference>
<dbReference type="InterPro" id="IPR040449">
    <property type="entry name" value="Peptidase_S66_N"/>
</dbReference>
<comment type="similarity">
    <text evidence="1">Belongs to the peptidase S66 family.</text>
</comment>
<name>A0A150WJW7_BDEBC</name>
<dbReference type="InterPro" id="IPR027478">
    <property type="entry name" value="LdcA_N"/>
</dbReference>
<reference evidence="9 10" key="1">
    <citation type="submission" date="2016-03" db="EMBL/GenBank/DDBJ databases">
        <authorList>
            <person name="Ploux O."/>
        </authorList>
    </citation>
    <scope>NUCLEOTIDE SEQUENCE [LARGE SCALE GENOMIC DNA]</scope>
    <source>
        <strain evidence="9 10">R0</strain>
    </source>
</reference>
<accession>A0A150WJW7</accession>
<dbReference type="CDD" id="cd07025">
    <property type="entry name" value="Peptidase_S66"/>
    <property type="match status" value="1"/>
</dbReference>
<dbReference type="InterPro" id="IPR003507">
    <property type="entry name" value="S66_fam"/>
</dbReference>
<evidence type="ECO:0000259" key="8">
    <source>
        <dbReference type="Pfam" id="PF17676"/>
    </source>
</evidence>
<keyword evidence="5" id="KW-0720">Serine protease</keyword>
<dbReference type="Gene3D" id="3.50.30.60">
    <property type="entry name" value="LD-carboxypeptidase A C-terminal domain-like"/>
    <property type="match status" value="1"/>
</dbReference>
<feature type="domain" description="LD-carboxypeptidase N-terminal" evidence="7">
    <location>
        <begin position="13"/>
        <end position="129"/>
    </location>
</feature>
<feature type="active site" description="Charge relay system" evidence="6">
    <location>
        <position position="209"/>
    </location>
</feature>
<evidence type="ECO:0000313" key="10">
    <source>
        <dbReference type="Proteomes" id="UP000075320"/>
    </source>
</evidence>